<dbReference type="Gene3D" id="1.25.40.20">
    <property type="entry name" value="Ankyrin repeat-containing domain"/>
    <property type="match status" value="3"/>
</dbReference>
<feature type="repeat" description="ANK" evidence="2">
    <location>
        <begin position="1316"/>
        <end position="1338"/>
    </location>
</feature>
<dbReference type="InterPro" id="IPR002110">
    <property type="entry name" value="Ankyrin_rpt"/>
</dbReference>
<dbReference type="SMART" id="SM00248">
    <property type="entry name" value="ANK"/>
    <property type="match status" value="7"/>
</dbReference>
<dbReference type="PANTHER" id="PTHR10039">
    <property type="entry name" value="AMELOGENIN"/>
    <property type="match status" value="1"/>
</dbReference>
<dbReference type="Gene3D" id="3.40.50.1820">
    <property type="entry name" value="alpha/beta hydrolase"/>
    <property type="match status" value="1"/>
</dbReference>
<keyword evidence="1" id="KW-0677">Repeat</keyword>
<dbReference type="EMBL" id="RBVV01000133">
    <property type="protein sequence ID" value="RNJ53607.1"/>
    <property type="molecule type" value="Genomic_DNA"/>
</dbReference>
<evidence type="ECO:0000256" key="2">
    <source>
        <dbReference type="PROSITE-ProRule" id="PRU00023"/>
    </source>
</evidence>
<dbReference type="PROSITE" id="PS50088">
    <property type="entry name" value="ANK_REPEAT"/>
    <property type="match status" value="2"/>
</dbReference>
<dbReference type="Pfam" id="PF24883">
    <property type="entry name" value="NPHP3_N"/>
    <property type="match status" value="1"/>
</dbReference>
<evidence type="ECO:0000256" key="1">
    <source>
        <dbReference type="ARBA" id="ARBA00022737"/>
    </source>
</evidence>
<dbReference type="Gene3D" id="3.40.50.300">
    <property type="entry name" value="P-loop containing nucleotide triphosphate hydrolases"/>
    <property type="match status" value="1"/>
</dbReference>
<dbReference type="SUPFAM" id="SSF48403">
    <property type="entry name" value="Ankyrin repeat"/>
    <property type="match status" value="1"/>
</dbReference>
<dbReference type="InterPro" id="IPR056884">
    <property type="entry name" value="NPHP3-like_N"/>
</dbReference>
<evidence type="ECO:0000313" key="4">
    <source>
        <dbReference type="EMBL" id="RNJ53607.1"/>
    </source>
</evidence>
<protein>
    <recommendedName>
        <fullName evidence="3">Nephrocystin 3-like N-terminal domain-containing protein</fullName>
    </recommendedName>
</protein>
<dbReference type="SUPFAM" id="SSF53474">
    <property type="entry name" value="alpha/beta-Hydrolases"/>
    <property type="match status" value="1"/>
</dbReference>
<dbReference type="SUPFAM" id="SSF52540">
    <property type="entry name" value="P-loop containing nucleoside triphosphate hydrolases"/>
    <property type="match status" value="1"/>
</dbReference>
<dbReference type="GeneID" id="39605307"/>
<feature type="domain" description="Nephrocystin 3-like N-terminal" evidence="3">
    <location>
        <begin position="326"/>
        <end position="501"/>
    </location>
</feature>
<feature type="repeat" description="ANK" evidence="2">
    <location>
        <begin position="1064"/>
        <end position="1096"/>
    </location>
</feature>
<organism evidence="4 5">
    <name type="scientific">Verticillium nonalfalfae</name>
    <dbReference type="NCBI Taxonomy" id="1051616"/>
    <lineage>
        <taxon>Eukaryota</taxon>
        <taxon>Fungi</taxon>
        <taxon>Dikarya</taxon>
        <taxon>Ascomycota</taxon>
        <taxon>Pezizomycotina</taxon>
        <taxon>Sordariomycetes</taxon>
        <taxon>Hypocreomycetidae</taxon>
        <taxon>Glomerellales</taxon>
        <taxon>Plectosphaerellaceae</taxon>
        <taxon>Verticillium</taxon>
    </lineage>
</organism>
<keyword evidence="5" id="KW-1185">Reference proteome</keyword>
<dbReference type="RefSeq" id="XP_028491765.1">
    <property type="nucleotide sequence ID" value="XM_028635842.1"/>
</dbReference>
<proteinExistence type="predicted"/>
<dbReference type="Pfam" id="PF12796">
    <property type="entry name" value="Ank_2"/>
    <property type="match status" value="2"/>
</dbReference>
<keyword evidence="2" id="KW-0040">ANK repeat</keyword>
<dbReference type="PROSITE" id="PS50297">
    <property type="entry name" value="ANK_REP_REGION"/>
    <property type="match status" value="2"/>
</dbReference>
<dbReference type="InterPro" id="IPR027417">
    <property type="entry name" value="P-loop_NTPase"/>
</dbReference>
<dbReference type="InterPro" id="IPR036770">
    <property type="entry name" value="Ankyrin_rpt-contain_sf"/>
</dbReference>
<comment type="caution">
    <text evidence="4">The sequence shown here is derived from an EMBL/GenBank/DDBJ whole genome shotgun (WGS) entry which is preliminary data.</text>
</comment>
<reference evidence="4 5" key="1">
    <citation type="submission" date="2018-10" db="EMBL/GenBank/DDBJ databases">
        <title>Genome sequence of Verticillium nonalfalfae VnAa140.</title>
        <authorList>
            <person name="Stajich J.E."/>
            <person name="Kasson M.T."/>
        </authorList>
    </citation>
    <scope>NUCLEOTIDE SEQUENCE [LARGE SCALE GENOMIC DNA]</scope>
    <source>
        <strain evidence="4 5">VnAa140</strain>
    </source>
</reference>
<sequence>MAIQRADTLKLAVHNVAQPKSLKEDLFPNDHFLGVRVLHTPPNPQVDIIFIHGITGHPYKTFATNGASPIYWPTQLLARDVPEARILSFGYDADVAKFLGPVGQNDIREHAATLISDIATVRIEDHASRRPIILVVHSLGGLVAKKALCLSEQAAEQHQKQLHECVTAVAFLGTPHRGSDLAPFAAGVARILKASNSRVNVDIIRLLQRDSEALADIEAAFGIWLRKNTARFQLTCFFEEREVVGVGMVVNKDSAKISGYPQLPVPTNHMDLVRFASTEDTGYRRVLDIPAAEVASDKLDFDGCMSTLFFPEMNARGADVETAAAGTCRWILEHPTYLQWHANGQGLLWVKGKPGCGKSTLMKHVIKNSSDIHPDGATLKICFYFHGRGTDLQRSPLGLFRALVHQIGQAYPRAVSSIVNHYKKMDESLAGPWSWRPQDLEDFFVSDVLPALLRRSGLCIFIDALDECGEKEARRLVQFFTRIYDTSASSSYRVSICFSCRHYPIIAPDNCEQVVVESANDKDIARYIDQELTRVVTSPEDLEALRQKVEEQARQVFLWVVLVIPQVVWKYNEGSTVEEIVDYIDKIPPQLHNLYANLITELKEKSALKSKQLFQWICFGTENLPVDRLRDALNFDGEAGIQRGAYENWLSASDTIRSNDQMVKKLRVLSAGLAEISNGVVQLVHQTVQDFLFEKGFAMLDGVEQLTLTEITGASHHRLAKSCLLYFASIEKGLRGELSSFDARRANHDKVRLYELTEKSYYDHPFLAYSVRYLFTHCASADEAGLSQGFINDFLGDDRDEVISNWAKVATSDNIETQFWEDVAGAPEFGTTLLHEAAKHNIKSLVPDLVGSTQKYTGARDFNNRTPLVYAVWNGRQGIVEYLISRPQTDVNAYIKSGSQSFTAFQLALLLGFQRIALDIYNHSDFDLDAHWTIKSGWVHETDMTTFNNRGLSSANFSRAIDLTIAHENMEEVFDRLLASYDRQKPYGQTISMLVRCETALKFQQGKMLLAFLKRLSMQEIDTLLKSDDTYFFLHDAVQQNFEEGVRHLIAARVCDLNKARGVSQSTPLHLAITHQLKSIAEMLVKAGADVDKRNATGQTSLTLALQGGYSNMVHTLLSFPEVDPNVGNDDWSPIEIAVEVGDSDALEALLQRPDIILKFDIPEGEPAPAVTANPDGTTTFTSGGNRYRPLQRSLLWQAINRGHGNCARVLLADGRVSKILRDLSGALPSFVGVDDDIIGEVVQLHASNSWQATDDIFGFLWTTDRESVPGQYHMASMVDVDGNCLLSHLIICGWEEEAIDLLKQKDSPKNSSNYQGETALMLAVLYSRAEVIKFLLESPIGGSVDWLVVNRWGQNLLVYAESAKNDSVTRKVVARVQKEAKLRSRASFGSFNEDRRRRPGRVDSFFDAELKTVMDKQLGKFRITVKKKRS</sequence>
<dbReference type="Proteomes" id="UP000267145">
    <property type="component" value="Unassembled WGS sequence"/>
</dbReference>
<name>A0A3M9XZ99_9PEZI</name>
<accession>A0A3M9XZ99</accession>
<dbReference type="PANTHER" id="PTHR10039:SF5">
    <property type="entry name" value="NACHT DOMAIN-CONTAINING PROTEIN"/>
    <property type="match status" value="1"/>
</dbReference>
<gene>
    <name evidence="4" type="ORF">D7B24_001618</name>
</gene>
<evidence type="ECO:0000259" key="3">
    <source>
        <dbReference type="Pfam" id="PF24883"/>
    </source>
</evidence>
<evidence type="ECO:0000313" key="5">
    <source>
        <dbReference type="Proteomes" id="UP000267145"/>
    </source>
</evidence>
<dbReference type="InterPro" id="IPR029058">
    <property type="entry name" value="AB_hydrolase_fold"/>
</dbReference>